<name>A0A1J0GSA8_9CAUD</name>
<dbReference type="Pfam" id="PF23835">
    <property type="entry name" value="DUF7205"/>
    <property type="match status" value="1"/>
</dbReference>
<dbReference type="EMBL" id="KX828711">
    <property type="protein sequence ID" value="APC45000.1"/>
    <property type="molecule type" value="Genomic_DNA"/>
</dbReference>
<dbReference type="Proteomes" id="UP000224521">
    <property type="component" value="Segment"/>
</dbReference>
<accession>A0A1J0GSA8</accession>
<keyword evidence="2" id="KW-1185">Reference proteome</keyword>
<gene>
    <name evidence="1" type="ORF">SH7_0078</name>
</gene>
<evidence type="ECO:0000313" key="1">
    <source>
        <dbReference type="EMBL" id="APC45000.1"/>
    </source>
</evidence>
<proteinExistence type="predicted"/>
<organism evidence="1 2">
    <name type="scientific">Shigella phage SH7</name>
    <dbReference type="NCBI Taxonomy" id="1913049"/>
    <lineage>
        <taxon>Viruses</taxon>
        <taxon>Duplodnaviria</taxon>
        <taxon>Heunggongvirae</taxon>
        <taxon>Uroviricota</taxon>
        <taxon>Caudoviricetes</taxon>
        <taxon>Pantevenvirales</taxon>
        <taxon>Straboviridae</taxon>
        <taxon>Tevenvirinae</taxon>
        <taxon>Tequatrovirus</taxon>
        <taxon>Tequatrovirus sh7</taxon>
    </lineage>
</organism>
<sequence length="129" mass="14900">MMLEGTDYIHDYRGSAVYVGDEVAVYYGYGTLMTAKVIQIKNNRAKLEVYYSNGEKSISKWKYGDCMVKLGVNMIYDISVSRTPSMVTIPAEELDRLHKIEELLWEIESDLPSGLESWIDYEELNKLRN</sequence>
<reference evidence="1 2" key="1">
    <citation type="submission" date="2016-09" db="EMBL/GenBank/DDBJ databases">
        <title>Characterization of two polyvalent phages infecting Enterobacteriaceae.</title>
        <authorList>
            <person name="Hamdi S."/>
            <person name="Rousseau G.M."/>
            <person name="Labrie S.J."/>
            <person name="Tremblay D.M."/>
            <person name="Kourda R.S."/>
            <person name="Slama K.B."/>
            <person name="Moineau S."/>
        </authorList>
    </citation>
    <scope>NUCLEOTIDE SEQUENCE [LARGE SCALE GENOMIC DNA]</scope>
</reference>
<protein>
    <submittedName>
        <fullName evidence="1">Uncharacterized protein</fullName>
    </submittedName>
</protein>
<dbReference type="InterPro" id="IPR055629">
    <property type="entry name" value="DUF7205"/>
</dbReference>
<evidence type="ECO:0000313" key="2">
    <source>
        <dbReference type="Proteomes" id="UP000224521"/>
    </source>
</evidence>